<dbReference type="GO" id="GO:0030170">
    <property type="term" value="F:pyridoxal phosphate binding"/>
    <property type="evidence" value="ECO:0007669"/>
    <property type="project" value="InterPro"/>
</dbReference>
<evidence type="ECO:0000256" key="9">
    <source>
        <dbReference type="ARBA" id="ARBA00022741"/>
    </source>
</evidence>
<evidence type="ECO:0000256" key="1">
    <source>
        <dbReference type="ARBA" id="ARBA00001933"/>
    </source>
</evidence>
<dbReference type="InterPro" id="IPR050103">
    <property type="entry name" value="Class-III_PLP-dep_AT"/>
</dbReference>
<dbReference type="Proteomes" id="UP000265663">
    <property type="component" value="Unassembled WGS sequence"/>
</dbReference>
<evidence type="ECO:0000256" key="4">
    <source>
        <dbReference type="ARBA" id="ARBA00008954"/>
    </source>
</evidence>
<evidence type="ECO:0000259" key="14">
    <source>
        <dbReference type="PROSITE" id="PS51194"/>
    </source>
</evidence>
<dbReference type="Gene3D" id="3.90.1150.10">
    <property type="entry name" value="Aspartate Aminotransferase, domain 1"/>
    <property type="match status" value="1"/>
</dbReference>
<comment type="pathway">
    <text evidence="3">Amino-acid biosynthesis; L-arginine biosynthesis; N(2)-acetyl-L-ornithine from L-glutamate: step 4/4.</text>
</comment>
<evidence type="ECO:0000256" key="11">
    <source>
        <dbReference type="ARBA" id="ARBA00022840"/>
    </source>
</evidence>
<dbReference type="InterPro" id="IPR027417">
    <property type="entry name" value="P-loop_NTPase"/>
</dbReference>
<dbReference type="PANTHER" id="PTHR11986">
    <property type="entry name" value="AMINOTRANSFERASE CLASS III"/>
    <property type="match status" value="1"/>
</dbReference>
<keyword evidence="9" id="KW-0547">Nucleotide-binding</keyword>
<evidence type="ECO:0000256" key="6">
    <source>
        <dbReference type="ARBA" id="ARBA00022576"/>
    </source>
</evidence>
<dbReference type="SUPFAM" id="SSF52540">
    <property type="entry name" value="P-loop containing nucleoside triphosphate hydrolases"/>
    <property type="match status" value="2"/>
</dbReference>
<dbReference type="EMBL" id="KE747844">
    <property type="protein sequence ID" value="RMZ74370.1"/>
    <property type="molecule type" value="Genomic_DNA"/>
</dbReference>
<dbReference type="PANTHER" id="PTHR11986:SF79">
    <property type="entry name" value="ACETYLORNITHINE AMINOTRANSFERASE, MITOCHONDRIAL"/>
    <property type="match status" value="1"/>
</dbReference>
<dbReference type="HAMAP" id="MF_01107">
    <property type="entry name" value="ArgD_aminotrans_3"/>
    <property type="match status" value="1"/>
</dbReference>
<organism evidence="15 16">
    <name type="scientific">Pyrenophora seminiperda CCB06</name>
    <dbReference type="NCBI Taxonomy" id="1302712"/>
    <lineage>
        <taxon>Eukaryota</taxon>
        <taxon>Fungi</taxon>
        <taxon>Dikarya</taxon>
        <taxon>Ascomycota</taxon>
        <taxon>Pezizomycotina</taxon>
        <taxon>Dothideomycetes</taxon>
        <taxon>Pleosporomycetidae</taxon>
        <taxon>Pleosporales</taxon>
        <taxon>Pleosporineae</taxon>
        <taxon>Pleosporaceae</taxon>
        <taxon>Pyrenophora</taxon>
    </lineage>
</organism>
<dbReference type="InterPro" id="IPR015421">
    <property type="entry name" value="PyrdxlP-dep_Trfase_major"/>
</dbReference>
<comment type="cofactor">
    <cofactor evidence="1">
        <name>pyridoxal 5'-phosphate</name>
        <dbReference type="ChEBI" id="CHEBI:597326"/>
    </cofactor>
</comment>
<dbReference type="PROSITE" id="PS51194">
    <property type="entry name" value="HELICASE_CTER"/>
    <property type="match status" value="1"/>
</dbReference>
<dbReference type="GO" id="GO:0042802">
    <property type="term" value="F:identical protein binding"/>
    <property type="evidence" value="ECO:0007669"/>
    <property type="project" value="TreeGrafter"/>
</dbReference>
<evidence type="ECO:0000256" key="7">
    <source>
        <dbReference type="ARBA" id="ARBA00022605"/>
    </source>
</evidence>
<dbReference type="OrthoDB" id="2801544at2759"/>
<dbReference type="GO" id="GO:0003992">
    <property type="term" value="F:N2-acetyl-L-ornithine:2-oxoglutarate 5-aminotransferase activity"/>
    <property type="evidence" value="ECO:0007669"/>
    <property type="project" value="UniProtKB-EC"/>
</dbReference>
<reference evidence="15 16" key="1">
    <citation type="journal article" date="2014" name="PLoS ONE">
        <title>De novo Genome Assembly of the Fungal Plant Pathogen Pyrenophora semeniperda.</title>
        <authorList>
            <person name="Soliai M.M."/>
            <person name="Meyer S.E."/>
            <person name="Udall J.A."/>
            <person name="Elzinga D.E."/>
            <person name="Hermansen R.A."/>
            <person name="Bodily P.M."/>
            <person name="Hart A.A."/>
            <person name="Coleman C.E."/>
        </authorList>
    </citation>
    <scope>NUCLEOTIDE SEQUENCE [LARGE SCALE GENOMIC DNA]</scope>
    <source>
        <strain evidence="15 16">CCB06</strain>
        <tissue evidence="15">Mycelium</tissue>
    </source>
</reference>
<feature type="domain" description="Helicase C-terminal" evidence="14">
    <location>
        <begin position="1502"/>
        <end position="1656"/>
    </location>
</feature>
<comment type="subcellular location">
    <subcellularLocation>
        <location evidence="2">Mitochondrion</location>
    </subcellularLocation>
</comment>
<keyword evidence="8 15" id="KW-0808">Transferase</keyword>
<dbReference type="SMART" id="SM00487">
    <property type="entry name" value="DEXDc"/>
    <property type="match status" value="1"/>
</dbReference>
<dbReference type="InterPro" id="IPR015424">
    <property type="entry name" value="PyrdxlP-dep_Trfase"/>
</dbReference>
<evidence type="ECO:0000256" key="13">
    <source>
        <dbReference type="SAM" id="MobiDB-lite"/>
    </source>
</evidence>
<comment type="similarity">
    <text evidence="4">Belongs to the class-III pyridoxal-phosphate-dependent aminotransferase family.</text>
</comment>
<feature type="region of interest" description="Disordered" evidence="13">
    <location>
        <begin position="1412"/>
        <end position="1465"/>
    </location>
</feature>
<dbReference type="InterPro" id="IPR015422">
    <property type="entry name" value="PyrdxlP-dep_Trfase_small"/>
</dbReference>
<feature type="compositionally biased region" description="Polar residues" evidence="13">
    <location>
        <begin position="1412"/>
        <end position="1432"/>
    </location>
</feature>
<evidence type="ECO:0000256" key="2">
    <source>
        <dbReference type="ARBA" id="ARBA00004173"/>
    </source>
</evidence>
<dbReference type="NCBIfam" id="NF002325">
    <property type="entry name" value="PRK01278.1"/>
    <property type="match status" value="1"/>
</dbReference>
<dbReference type="UniPathway" id="UPA00068">
    <property type="reaction ID" value="UER00109"/>
</dbReference>
<protein>
    <recommendedName>
        <fullName evidence="5">acetylornithine transaminase</fullName>
        <ecNumber evidence="5">2.6.1.11</ecNumber>
    </recommendedName>
</protein>
<dbReference type="CDD" id="cd00610">
    <property type="entry name" value="OAT_like"/>
    <property type="match status" value="1"/>
</dbReference>
<dbReference type="Gene3D" id="3.40.50.300">
    <property type="entry name" value="P-loop containing nucleotide triphosphate hydrolases"/>
    <property type="match status" value="2"/>
</dbReference>
<dbReference type="Pfam" id="PF00271">
    <property type="entry name" value="Helicase_C"/>
    <property type="match status" value="1"/>
</dbReference>
<dbReference type="Pfam" id="PF00202">
    <property type="entry name" value="Aminotran_3"/>
    <property type="match status" value="1"/>
</dbReference>
<keyword evidence="16" id="KW-1185">Reference proteome</keyword>
<dbReference type="SUPFAM" id="SSF53383">
    <property type="entry name" value="PLP-dependent transferases"/>
    <property type="match status" value="1"/>
</dbReference>
<dbReference type="GO" id="GO:0005524">
    <property type="term" value="F:ATP binding"/>
    <property type="evidence" value="ECO:0007669"/>
    <property type="project" value="InterPro"/>
</dbReference>
<gene>
    <name evidence="15" type="ORF">GMOD_00003396</name>
</gene>
<dbReference type="CDD" id="cd18008">
    <property type="entry name" value="DEXDc_SHPRH-like"/>
    <property type="match status" value="1"/>
</dbReference>
<name>A0A3M7MIQ3_9PLEO</name>
<dbReference type="FunFam" id="3.40.640.10:FF:000004">
    <property type="entry name" value="Acetylornithine aminotransferase"/>
    <property type="match status" value="1"/>
</dbReference>
<dbReference type="InterPro" id="IPR004636">
    <property type="entry name" value="AcOrn/SuccOrn_fam"/>
</dbReference>
<feature type="region of interest" description="Disordered" evidence="13">
    <location>
        <begin position="497"/>
        <end position="520"/>
    </location>
</feature>
<dbReference type="GO" id="GO:0006526">
    <property type="term" value="P:L-arginine biosynthetic process"/>
    <property type="evidence" value="ECO:0007669"/>
    <property type="project" value="UniProtKB-UniPathway"/>
</dbReference>
<evidence type="ECO:0000256" key="12">
    <source>
        <dbReference type="ARBA" id="ARBA00022898"/>
    </source>
</evidence>
<evidence type="ECO:0000313" key="15">
    <source>
        <dbReference type="EMBL" id="RMZ74370.1"/>
    </source>
</evidence>
<evidence type="ECO:0000256" key="10">
    <source>
        <dbReference type="ARBA" id="ARBA00022801"/>
    </source>
</evidence>
<dbReference type="PROSITE" id="PS00600">
    <property type="entry name" value="AA_TRANSFER_CLASS_3"/>
    <property type="match status" value="1"/>
</dbReference>
<keyword evidence="6 15" id="KW-0032">Aminotransferase</keyword>
<dbReference type="Pfam" id="PF00176">
    <property type="entry name" value="SNF2-rel_dom"/>
    <property type="match status" value="1"/>
</dbReference>
<dbReference type="EC" id="2.6.1.11" evidence="5"/>
<evidence type="ECO:0000256" key="3">
    <source>
        <dbReference type="ARBA" id="ARBA00005024"/>
    </source>
</evidence>
<sequence>MLPSVMASRVASKRVCLVALRAPRANCNSARFASAASALKGSSLPQEMLDSIARDASLPTPDPPATSKTAGLVNQQLPYMVPTYVRPPPMFEKGEGCWMWDVENRKYLDFTAGIAVNALGHCDAGVAQVIGEQAKQLVHTSNLYHNPHTGLLSKQLIQLTHATGGFASASRTFICNSGSEANEAAIKFARKVGKSTSPDKNKYEFVSFHNSFHGRTMGSLSATPNPKYQTPFSPMVPGFRYGTFNDVNAVHDLVTDTTCGVIVEPIQGEGGVNVATPEFLLALRKRCTEVGAVLIFDEIQCGLGRTGTFWAHGGYPKECHPDIVTTAKALGNGFPIGATIVNDFVCEHIKTGDHGTTFGGNPLGSRVASYILSRLSSPEILDSIPAKEQAFRKHFDALRTRFSSHIKEVRGKGLILGLQLDVDPTPIVTAARERGLLIITCGTNTLRFVPPLVITEAEIGEGMRILGQAMESVWVEGEEVKGTKVCTMSGPVLIETSPSWGTTSSTRAHHTSRADTVPDEHSQYEANVETMSLYSQFRLLATDLVSAPKNSVSSSTNTIPEDEETRLQDLDRYIALGCLHIEQPVSFTQGPPSRRKWVEILHLEKLDELKISIGKEAARLLEARWIRLFLYQPQPTSAVSGKIVRVYVLPEDWGRRSIDRNSKSLKNSLRQLLQDIDISPKTWYGDSGEGEVRRFDPWAEAELSSLYYLFNTLPSPAPVPESIKNCYTRAAVHDLLKSATVSDWEEHGEQALAGLKTRLYAYQARSASLMLQREAAPQLQLDPRLETRASPNGQMFYFGARDGSFSQEPRYYETTRGGILAETMGLGKTIICLAVILASKHHLPKIPVAYQPPSPRRNRVGSLADMAASIMGRHSIPAKAFLEESEGNGAGDLTNLKDTLERNIPFYEIPLDIPRMNIPRMNRTTRTQIPHRLVLSSATIIVVPRNLLHQWQSEIHKHVLPGGLKVLVLDTVPKRGRKMKDTPDLGDNMEFRSELPAPAKLLKYDVVLFTRNRFEQEIPDVKDYSRQRVPRVSQTCDCPYIGSTRVLDCNCVNVDRVYESPLKKIHWLRIIIDEGHSFSSLISNAVLLAKQIQAERRWVVSGTPAKNLVGVEVDMSITDLDGCDLMAQRELAIEKRKLFSLDPDNIRATKALGILASNFLMARPWCDGTEGRLEWEDYIYRHEHQYRKTYSGFSSCFLRTLEGLVVKTRAGDVEKDIVLPPMHHRVVFLKPCWFDKMTANLFIQILRTNAITSERTDIDYLFHKKNVKERHHLIRNLRQSNFAWTSLGLSEVISTLEANDKYLAKIDKNCSLQDAQSLLESSQVVYKLTTSKSWTALSKAHEVGMAVEDWPENSKEAFALGYPADPTMIGVTQMIEGQRHVDSNLFSQDPTDGLEFVGHTAKAKDAGEKMLNSSALQKTGVPSSLVGDQQPPTGRRASGITSRNSPQKPLAARSSEDTEDSIMFETPFRPRKRKLTFAEETAGLPVDSSLHKTRLVGTTSAKLTYLLDNVMQYQATEKIIIFYDGDNAAIYIAQCLELMYINHRIYAKTLNNTLRSEYVRLFNEDPDVRVLLIDVACGALGLNLNAASVVLIVNPINRPGLEAQAIKRAHRIGQTKEVLVETLVLENTIEHAIFNRAKNMSRADHQEAKELEDDASITEIIQNAQIIPVEDGEGEGQASFALLKTPQQIFGRPNRHKYHRYGVSDAKTTNKPQKKAKTLKSNEVADVGVATVSVTLDSLPTLPMRSQAYSDMPQGENRFVDNSVPSIFGGG</sequence>
<evidence type="ECO:0000313" key="16">
    <source>
        <dbReference type="Proteomes" id="UP000265663"/>
    </source>
</evidence>
<accession>A0A3M7MIQ3</accession>
<keyword evidence="11" id="KW-0067">ATP-binding</keyword>
<proteinExistence type="inferred from homology"/>
<dbReference type="InterPro" id="IPR049730">
    <property type="entry name" value="SNF2/RAD54-like_C"/>
</dbReference>
<evidence type="ECO:0000256" key="8">
    <source>
        <dbReference type="ARBA" id="ARBA00022679"/>
    </source>
</evidence>
<dbReference type="CDD" id="cd18793">
    <property type="entry name" value="SF2_C_SNF"/>
    <property type="match status" value="1"/>
</dbReference>
<dbReference type="InterPro" id="IPR049704">
    <property type="entry name" value="Aminotrans_3_PPA_site"/>
</dbReference>
<keyword evidence="12" id="KW-0663">Pyridoxal phosphate</keyword>
<dbReference type="InterPro" id="IPR000330">
    <property type="entry name" value="SNF2_N"/>
</dbReference>
<evidence type="ECO:0000256" key="5">
    <source>
        <dbReference type="ARBA" id="ARBA00012919"/>
    </source>
</evidence>
<dbReference type="NCBIfam" id="TIGR00707">
    <property type="entry name" value="argD"/>
    <property type="match status" value="1"/>
</dbReference>
<dbReference type="GO" id="GO:0005759">
    <property type="term" value="C:mitochondrial matrix"/>
    <property type="evidence" value="ECO:0007669"/>
    <property type="project" value="TreeGrafter"/>
</dbReference>
<keyword evidence="10" id="KW-0378">Hydrolase</keyword>
<dbReference type="InterPro" id="IPR001650">
    <property type="entry name" value="Helicase_C-like"/>
</dbReference>
<dbReference type="InterPro" id="IPR005814">
    <property type="entry name" value="Aminotrans_3"/>
</dbReference>
<dbReference type="Gene3D" id="3.40.640.10">
    <property type="entry name" value="Type I PLP-dependent aspartate aminotransferase-like (Major domain)"/>
    <property type="match status" value="1"/>
</dbReference>
<dbReference type="GO" id="GO:0016787">
    <property type="term" value="F:hydrolase activity"/>
    <property type="evidence" value="ECO:0007669"/>
    <property type="project" value="UniProtKB-KW"/>
</dbReference>
<dbReference type="InterPro" id="IPR014001">
    <property type="entry name" value="Helicase_ATP-bd"/>
</dbReference>
<keyword evidence="7" id="KW-0028">Amino-acid biosynthesis</keyword>